<evidence type="ECO:0000256" key="2">
    <source>
        <dbReference type="ARBA" id="ARBA00023276"/>
    </source>
</evidence>
<feature type="signal peptide" evidence="3">
    <location>
        <begin position="1"/>
        <end position="23"/>
    </location>
</feature>
<proteinExistence type="predicted"/>
<gene>
    <name evidence="5" type="ORF">H1S06_07505</name>
</gene>
<comment type="caution">
    <text evidence="5">The sequence shown here is derived from an EMBL/GenBank/DDBJ whole genome shotgun (WGS) entry which is preliminary data.</text>
</comment>
<protein>
    <recommendedName>
        <fullName evidence="4">Photosynthesis system II assembly factor Ycf48/Hcf136-like domain-containing protein</fullName>
    </recommendedName>
</protein>
<keyword evidence="1" id="KW-0602">Photosynthesis</keyword>
<keyword evidence="3" id="KW-0732">Signal</keyword>
<feature type="chain" id="PRO_5031026141" description="Photosynthesis system II assembly factor Ycf48/Hcf136-like domain-containing protein" evidence="3">
    <location>
        <begin position="24"/>
        <end position="362"/>
    </location>
</feature>
<dbReference type="GO" id="GO:0015979">
    <property type="term" value="P:photosynthesis"/>
    <property type="evidence" value="ECO:0007669"/>
    <property type="project" value="UniProtKB-KW"/>
</dbReference>
<dbReference type="Pfam" id="PF14870">
    <property type="entry name" value="PSII_BNR"/>
    <property type="match status" value="2"/>
</dbReference>
<keyword evidence="6" id="KW-1185">Reference proteome</keyword>
<evidence type="ECO:0000256" key="1">
    <source>
        <dbReference type="ARBA" id="ARBA00022531"/>
    </source>
</evidence>
<dbReference type="InterPro" id="IPR036278">
    <property type="entry name" value="Sialidase_sf"/>
</dbReference>
<dbReference type="SUPFAM" id="SSF50939">
    <property type="entry name" value="Sialidases"/>
    <property type="match status" value="1"/>
</dbReference>
<feature type="domain" description="Photosynthesis system II assembly factor Ycf48/Hcf136-like" evidence="4">
    <location>
        <begin position="170"/>
        <end position="249"/>
    </location>
</feature>
<dbReference type="EMBL" id="JACEMT010000043">
    <property type="protein sequence ID" value="MBA4502208.1"/>
    <property type="molecule type" value="Genomic_DNA"/>
</dbReference>
<name>A0A7W1WXZ1_9GAMM</name>
<evidence type="ECO:0000259" key="4">
    <source>
        <dbReference type="Pfam" id="PF14870"/>
    </source>
</evidence>
<evidence type="ECO:0000313" key="5">
    <source>
        <dbReference type="EMBL" id="MBA4502208.1"/>
    </source>
</evidence>
<dbReference type="InterPro" id="IPR028203">
    <property type="entry name" value="PSII_CF48-like_dom"/>
</dbReference>
<accession>A0A7W1WXZ1</accession>
<dbReference type="Gene3D" id="2.130.10.10">
    <property type="entry name" value="YVTN repeat-like/Quinoprotein amine dehydrogenase"/>
    <property type="match status" value="2"/>
</dbReference>
<dbReference type="AlphaFoldDB" id="A0A7W1WXZ1"/>
<keyword evidence="2" id="KW-0604">Photosystem II</keyword>
<dbReference type="InterPro" id="IPR015943">
    <property type="entry name" value="WD40/YVTN_repeat-like_dom_sf"/>
</dbReference>
<evidence type="ECO:0000256" key="3">
    <source>
        <dbReference type="SAM" id="SignalP"/>
    </source>
</evidence>
<organism evidence="5 6">
    <name type="scientific">Marinobacterium marinum</name>
    <dbReference type="NCBI Taxonomy" id="2756129"/>
    <lineage>
        <taxon>Bacteria</taxon>
        <taxon>Pseudomonadati</taxon>
        <taxon>Pseudomonadota</taxon>
        <taxon>Gammaproteobacteria</taxon>
        <taxon>Oceanospirillales</taxon>
        <taxon>Oceanospirillaceae</taxon>
        <taxon>Marinobacterium</taxon>
    </lineage>
</organism>
<dbReference type="GO" id="GO:0009523">
    <property type="term" value="C:photosystem II"/>
    <property type="evidence" value="ECO:0007669"/>
    <property type="project" value="UniProtKB-KW"/>
</dbReference>
<dbReference type="Proteomes" id="UP000538931">
    <property type="component" value="Unassembled WGS sequence"/>
</dbReference>
<dbReference type="PANTHER" id="PTHR47199">
    <property type="entry name" value="PHOTOSYSTEM II STABILITY/ASSEMBLY FACTOR HCF136, CHLOROPLASTIC"/>
    <property type="match status" value="1"/>
</dbReference>
<dbReference type="RefSeq" id="WP_181738804.1">
    <property type="nucleotide sequence ID" value="NZ_JACEMT010000043.1"/>
</dbReference>
<sequence length="362" mass="39749">MHKILLFLLCLALSLSPWRPGWATATFDRVEQTSHHSLVAEQGLLLDLVAVPQRPRVLAVGEHGSILYSDDQGKSWMQAQVPVSVLLTAIQMISPTRGWAVGHDGVILRTDDGGEHWRQQAAGPDLLQWQKAELEQVLATGTYDDPERRENLQWQLDDVLAALDEGGMPTLLDLHFLDGQRGFVIGAYGSLFRTLDGGNSWQSLGHRLTNPDRLHLNALLQSRNGRLLLAGEAGLLMYSDDLGSNWQVLESPYDGSFFGLAESDRLYLLGLRGHLFSSTNGLTWQSEPVPTTASLNAAVVRREQVYLLGLGGTVLRREASGFTPVQSNSRDGFTAGLLLDKYLLLTGEGGVHRIALKQGDVQ</sequence>
<feature type="domain" description="Photosynthesis system II assembly factor Ycf48/Hcf136-like" evidence="4">
    <location>
        <begin position="75"/>
        <end position="121"/>
    </location>
</feature>
<dbReference type="PANTHER" id="PTHR47199:SF2">
    <property type="entry name" value="PHOTOSYSTEM II STABILITY_ASSEMBLY FACTOR HCF136, CHLOROPLASTIC"/>
    <property type="match status" value="1"/>
</dbReference>
<dbReference type="CDD" id="cd15482">
    <property type="entry name" value="Sialidase_non-viral"/>
    <property type="match status" value="1"/>
</dbReference>
<reference evidence="5 6" key="1">
    <citation type="submission" date="2020-07" db="EMBL/GenBank/DDBJ databases">
        <title>Bacterium isolated from marien macroalgae.</title>
        <authorList>
            <person name="Zhu K."/>
            <person name="Lu D."/>
            <person name="Du Z."/>
        </authorList>
    </citation>
    <scope>NUCLEOTIDE SEQUENCE [LARGE SCALE GENOMIC DNA]</scope>
    <source>
        <strain evidence="5 6">3-1745</strain>
    </source>
</reference>
<evidence type="ECO:0000313" key="6">
    <source>
        <dbReference type="Proteomes" id="UP000538931"/>
    </source>
</evidence>